<dbReference type="GO" id="GO:0031177">
    <property type="term" value="F:phosphopantetheine binding"/>
    <property type="evidence" value="ECO:0007669"/>
    <property type="project" value="InterPro"/>
</dbReference>
<dbReference type="FunFam" id="3.40.50.12780:FF:000012">
    <property type="entry name" value="Non-ribosomal peptide synthetase"/>
    <property type="match status" value="1"/>
</dbReference>
<proteinExistence type="inferred from homology"/>
<dbReference type="PANTHER" id="PTHR45527:SF1">
    <property type="entry name" value="FATTY ACID SYNTHASE"/>
    <property type="match status" value="1"/>
</dbReference>
<evidence type="ECO:0000256" key="3">
    <source>
        <dbReference type="ARBA" id="ARBA00022450"/>
    </source>
</evidence>
<dbReference type="FunFam" id="3.30.300.30:FF:000010">
    <property type="entry name" value="Enterobactin synthetase component F"/>
    <property type="match status" value="1"/>
</dbReference>
<dbReference type="InterPro" id="IPR000873">
    <property type="entry name" value="AMP-dep_synth/lig_dom"/>
</dbReference>
<dbReference type="SUPFAM" id="SSF56801">
    <property type="entry name" value="Acetyl-CoA synthetase-like"/>
    <property type="match status" value="1"/>
</dbReference>
<evidence type="ECO:0000313" key="7">
    <source>
        <dbReference type="Proteomes" id="UP000297729"/>
    </source>
</evidence>
<comment type="caution">
    <text evidence="6">The sequence shown here is derived from an EMBL/GenBank/DDBJ whole genome shotgun (WGS) entry which is preliminary data.</text>
</comment>
<dbReference type="Pfam" id="PF13193">
    <property type="entry name" value="AMP-binding_C"/>
    <property type="match status" value="1"/>
</dbReference>
<dbReference type="PROSITE" id="PS00012">
    <property type="entry name" value="PHOSPHOPANTETHEINE"/>
    <property type="match status" value="1"/>
</dbReference>
<dbReference type="SUPFAM" id="SSF47336">
    <property type="entry name" value="ACP-like"/>
    <property type="match status" value="1"/>
</dbReference>
<dbReference type="GO" id="GO:0044550">
    <property type="term" value="P:secondary metabolite biosynthetic process"/>
    <property type="evidence" value="ECO:0007669"/>
    <property type="project" value="UniProtKB-ARBA"/>
</dbReference>
<dbReference type="InterPro" id="IPR036736">
    <property type="entry name" value="ACP-like_sf"/>
</dbReference>
<dbReference type="Gene3D" id="2.30.38.10">
    <property type="entry name" value="Luciferase, Domain 3"/>
    <property type="match status" value="1"/>
</dbReference>
<sequence length="741" mass="80806">HVDNGRNPYYEIVFNFINFHVYDDLQVGTQQEGYKEAFEATGFDLVANFAYNPVRGIECEMKPGKLSGAQAERILGYYLTVLEAMASDADARHDEQHFLSAVEAQRVLVDFNATATDYPCDLLVHQLFEAQAGRTPSAVAVVSDGVPMTYAELNARANRLARHLRQLGAGPDALVGICMERSADLVVAIFAALKSGAAYVPMDPAYPKERLSYMANDAQPLVLLTQSHLCGHIGVDGIPLLYIDQADALLAAYDDLNLQPLSGPQDLIYAIYTSGSTGRPKGTLVHQSGFTNLVSWYIVQFGIGAYDKVLLLSSIGFDLTQKNIFSVLLVGGQLHLESGAYAPERIWNTIRTQGISYINCAPSAFYPLLAYLSADEQAPLRQVFLGGEPIQCQLLHEKLGSLSSPPLIHNTYGPTEASDVVSWFTWDPRQQRGSLPIGQPIANTQLYILDAHRNPLPLGVAGEIYVGGDGVGRGYLHRPELTAERFVADAFSGRSGARLYKTGDLGRWLPDGTIDYLGRDDFQVKLRGFRVELGEIEARLAACAGVAEAVVVARQDEGHDQRLVAYVVPAVGAELSAAGLRGALASELAEFMVPSAFVLMAALPQTPNGKLDRKALPAPDQDAIARRAYEAPIGEMETALAQIWQDLLGIERVGRRDHFFELGGHSLLGVQLAVRIREKYDVDLPIGRLFDQPVVADLAELVVSAQLALYHANDLDELDQELDGLSEEELRAILSESVSNE</sequence>
<evidence type="ECO:0000259" key="5">
    <source>
        <dbReference type="PROSITE" id="PS50075"/>
    </source>
</evidence>
<comment type="similarity">
    <text evidence="2">Belongs to the ATP-dependent AMP-binding enzyme family.</text>
</comment>
<evidence type="ECO:0000313" key="6">
    <source>
        <dbReference type="EMBL" id="TFW17923.1"/>
    </source>
</evidence>
<dbReference type="SMART" id="SM00823">
    <property type="entry name" value="PKS_PP"/>
    <property type="match status" value="1"/>
</dbReference>
<dbReference type="InterPro" id="IPR010071">
    <property type="entry name" value="AA_adenyl_dom"/>
</dbReference>
<dbReference type="PANTHER" id="PTHR45527">
    <property type="entry name" value="NONRIBOSOMAL PEPTIDE SYNTHETASE"/>
    <property type="match status" value="1"/>
</dbReference>
<dbReference type="Gene3D" id="3.30.300.30">
    <property type="match status" value="1"/>
</dbReference>
<name>A0A4Y9SC77_9BURK</name>
<protein>
    <submittedName>
        <fullName evidence="6">Amino acid adenylation domain-containing protein</fullName>
    </submittedName>
</protein>
<keyword evidence="3" id="KW-0596">Phosphopantetheine</keyword>
<dbReference type="AlphaFoldDB" id="A0A4Y9SC77"/>
<dbReference type="GO" id="GO:0005737">
    <property type="term" value="C:cytoplasm"/>
    <property type="evidence" value="ECO:0007669"/>
    <property type="project" value="TreeGrafter"/>
</dbReference>
<comment type="cofactor">
    <cofactor evidence="1">
        <name>pantetheine 4'-phosphate</name>
        <dbReference type="ChEBI" id="CHEBI:47942"/>
    </cofactor>
</comment>
<keyword evidence="4" id="KW-0597">Phosphoprotein</keyword>
<dbReference type="FunFam" id="3.40.50.980:FF:000001">
    <property type="entry name" value="Non-ribosomal peptide synthetase"/>
    <property type="match status" value="1"/>
</dbReference>
<dbReference type="CDD" id="cd05930">
    <property type="entry name" value="A_NRPS"/>
    <property type="match status" value="1"/>
</dbReference>
<feature type="non-terminal residue" evidence="6">
    <location>
        <position position="1"/>
    </location>
</feature>
<dbReference type="InterPro" id="IPR009081">
    <property type="entry name" value="PP-bd_ACP"/>
</dbReference>
<keyword evidence="7" id="KW-1185">Reference proteome</keyword>
<dbReference type="InterPro" id="IPR020806">
    <property type="entry name" value="PKS_PP-bd"/>
</dbReference>
<dbReference type="SUPFAM" id="SSF52777">
    <property type="entry name" value="CoA-dependent acyltransferases"/>
    <property type="match status" value="1"/>
</dbReference>
<dbReference type="EMBL" id="SPVG01000192">
    <property type="protein sequence ID" value="TFW17923.1"/>
    <property type="molecule type" value="Genomic_DNA"/>
</dbReference>
<dbReference type="Gene3D" id="3.40.50.980">
    <property type="match status" value="2"/>
</dbReference>
<dbReference type="Gene3D" id="3.30.559.30">
    <property type="entry name" value="Nonribosomal peptide synthetase, condensation domain"/>
    <property type="match status" value="1"/>
</dbReference>
<dbReference type="FunFam" id="2.30.38.10:FF:000001">
    <property type="entry name" value="Non-ribosomal peptide synthetase PvdI"/>
    <property type="match status" value="1"/>
</dbReference>
<dbReference type="OrthoDB" id="6297021at2"/>
<dbReference type="GO" id="GO:0043041">
    <property type="term" value="P:amino acid activation for nonribosomal peptide biosynthetic process"/>
    <property type="evidence" value="ECO:0007669"/>
    <property type="project" value="TreeGrafter"/>
</dbReference>
<dbReference type="InterPro" id="IPR045851">
    <property type="entry name" value="AMP-bd_C_sf"/>
</dbReference>
<dbReference type="PROSITE" id="PS50075">
    <property type="entry name" value="CARRIER"/>
    <property type="match status" value="1"/>
</dbReference>
<dbReference type="NCBIfam" id="TIGR01733">
    <property type="entry name" value="AA-adenyl-dom"/>
    <property type="match status" value="1"/>
</dbReference>
<feature type="domain" description="Carrier" evidence="5">
    <location>
        <begin position="631"/>
        <end position="706"/>
    </location>
</feature>
<accession>A0A4Y9SC77</accession>
<dbReference type="Proteomes" id="UP000297729">
    <property type="component" value="Unassembled WGS sequence"/>
</dbReference>
<evidence type="ECO:0000256" key="1">
    <source>
        <dbReference type="ARBA" id="ARBA00001957"/>
    </source>
</evidence>
<reference evidence="6 7" key="1">
    <citation type="submission" date="2019-03" db="EMBL/GenBank/DDBJ databases">
        <title>Draft Genome Sequence of Duganella callidus sp. nov., a Novel Duganella Species Isolated from Cultivated Soil.</title>
        <authorList>
            <person name="Raths R."/>
            <person name="Peta V."/>
            <person name="Bucking H."/>
        </authorList>
    </citation>
    <scope>NUCLEOTIDE SEQUENCE [LARGE SCALE GENOMIC DNA]</scope>
    <source>
        <strain evidence="6 7">DN04</strain>
    </source>
</reference>
<evidence type="ECO:0000256" key="4">
    <source>
        <dbReference type="ARBA" id="ARBA00022553"/>
    </source>
</evidence>
<dbReference type="Gene3D" id="1.10.1200.10">
    <property type="entry name" value="ACP-like"/>
    <property type="match status" value="1"/>
</dbReference>
<dbReference type="Pfam" id="PF00550">
    <property type="entry name" value="PP-binding"/>
    <property type="match status" value="1"/>
</dbReference>
<gene>
    <name evidence="6" type="ORF">E4L98_19590</name>
</gene>
<dbReference type="InterPro" id="IPR006162">
    <property type="entry name" value="Ppantetheine_attach_site"/>
</dbReference>
<dbReference type="InterPro" id="IPR025110">
    <property type="entry name" value="AMP-bd_C"/>
</dbReference>
<organism evidence="6 7">
    <name type="scientific">Duganella callida</name>
    <dbReference type="NCBI Taxonomy" id="2561932"/>
    <lineage>
        <taxon>Bacteria</taxon>
        <taxon>Pseudomonadati</taxon>
        <taxon>Pseudomonadota</taxon>
        <taxon>Betaproteobacteria</taxon>
        <taxon>Burkholderiales</taxon>
        <taxon>Oxalobacteraceae</taxon>
        <taxon>Telluria group</taxon>
        <taxon>Duganella</taxon>
    </lineage>
</organism>
<dbReference type="Pfam" id="PF00501">
    <property type="entry name" value="AMP-binding"/>
    <property type="match status" value="1"/>
</dbReference>
<dbReference type="FunFam" id="1.10.1200.10:FF:000005">
    <property type="entry name" value="Nonribosomal peptide synthetase 1"/>
    <property type="match status" value="1"/>
</dbReference>
<dbReference type="RefSeq" id="WP_135203232.1">
    <property type="nucleotide sequence ID" value="NZ_SPVG01000192.1"/>
</dbReference>
<evidence type="ECO:0000256" key="2">
    <source>
        <dbReference type="ARBA" id="ARBA00006432"/>
    </source>
</evidence>